<reference evidence="1" key="1">
    <citation type="journal article" date="2022" name="Viruses">
        <title>Isolation of novel Xanthomonas phages for the plant pathogens X. translucens and X. campestris.</title>
        <authorList>
            <person name="Erdrich S.H."/>
            <person name="Sharma V."/>
            <person name="Schurr U."/>
            <person name="Arsova B."/>
            <person name="Frunzke J."/>
        </authorList>
    </citation>
    <scope>NUCLEOTIDE SEQUENCE</scope>
</reference>
<sequence>MELWPFIPQRGMTESLEWLTDVIRCKAGEDRVALRHLPRQAYQVSCLLSPDQYGRAKVFSRTQSQDFLLPMWQHYENVGTLAMAQELISGDFDLRFFGLGQQVVVWESAERFMLAEVINATQGELKIMPPLDRVYNDACVLPVQQVRWAQAPDYNLNRQDKMTANLVVRAIAALELTPSYTYPQYRGLDVLLDDNILISDLAEGNFRELDEVDNGSGIVAGTELYSTASMTSMMNWHPLNRAERLRTLEWIHSRRGRRRAFWYRSHNSDLAPTTGVGPNPDDAGFDRLVVNTAIQGIAQNVPFDIMVEHTNGSRRFYRCSATAVVSGSQTALRLSPATGTTWTLPEIRRVSFLTAVRFDSDRVEINYTNGGAATVSMPIVEVPGA</sequence>
<organism evidence="1 2">
    <name type="scientific">Xanthomonas phage Mallos</name>
    <dbReference type="NCBI Taxonomy" id="2939131"/>
    <lineage>
        <taxon>Viruses</taxon>
        <taxon>Duplodnaviria</taxon>
        <taxon>Heunggongvirae</taxon>
        <taxon>Uroviricota</taxon>
        <taxon>Caudoviricetes</taxon>
        <taxon>Mesyanzhinovviridae</taxon>
        <taxon>Bradleyvirinae</taxon>
        <taxon>Mallosvirus</taxon>
        <taxon>Mallosvirus mallos</taxon>
    </lineage>
</organism>
<proteinExistence type="predicted"/>
<evidence type="ECO:0000313" key="2">
    <source>
        <dbReference type="Proteomes" id="UP001056460"/>
    </source>
</evidence>
<name>A0A9E7E1G3_9CAUD</name>
<accession>A0A9E7E1G3</accession>
<evidence type="ECO:0000313" key="1">
    <source>
        <dbReference type="EMBL" id="URA07146.1"/>
    </source>
</evidence>
<keyword evidence="2" id="KW-1185">Reference proteome</keyword>
<gene>
    <name evidence="1" type="ORF">Mallos_BL60038</name>
</gene>
<dbReference type="EMBL" id="ON189047">
    <property type="protein sequence ID" value="URA07146.1"/>
    <property type="molecule type" value="Genomic_DNA"/>
</dbReference>
<protein>
    <submittedName>
        <fullName evidence="1">Virion structural protein</fullName>
    </submittedName>
</protein>
<dbReference type="Proteomes" id="UP001056460">
    <property type="component" value="Segment"/>
</dbReference>